<accession>A0A2N5HEV5</accession>
<reference evidence="1 2" key="1">
    <citation type="submission" date="2017-11" db="EMBL/GenBank/DDBJ databases">
        <title>Comparitive Functional Genomics of Dry Heat Resistant strains isolated from the Viking Spacecraft.</title>
        <authorList>
            <person name="Seuylemezian A."/>
            <person name="Cooper K."/>
            <person name="Vaishampayan P."/>
        </authorList>
    </citation>
    <scope>NUCLEOTIDE SEQUENCE [LARGE SCALE GENOMIC DNA]</scope>
    <source>
        <strain evidence="1 2">V32-6</strain>
    </source>
</reference>
<organism evidence="1 2">
    <name type="scientific">Neobacillus cucumis</name>
    <dbReference type="NCBI Taxonomy" id="1740721"/>
    <lineage>
        <taxon>Bacteria</taxon>
        <taxon>Bacillati</taxon>
        <taxon>Bacillota</taxon>
        <taxon>Bacilli</taxon>
        <taxon>Bacillales</taxon>
        <taxon>Bacillaceae</taxon>
        <taxon>Neobacillus</taxon>
    </lineage>
</organism>
<dbReference type="RefSeq" id="WP_101648301.1">
    <property type="nucleotide sequence ID" value="NZ_PGVE01000048.1"/>
</dbReference>
<keyword evidence="2" id="KW-1185">Reference proteome</keyword>
<dbReference type="AlphaFoldDB" id="A0A2N5HEV5"/>
<dbReference type="Proteomes" id="UP000234950">
    <property type="component" value="Unassembled WGS sequence"/>
</dbReference>
<dbReference type="OrthoDB" id="2869809at2"/>
<dbReference type="EMBL" id="PGVE01000048">
    <property type="protein sequence ID" value="PLS04037.1"/>
    <property type="molecule type" value="Genomic_DNA"/>
</dbReference>
<sequence length="235" mass="27198">MEIVKYNNASDIVVRFIDTNSLVKCTYGNFKIGSVRDFYDKTICEVGYIGQGKYNVTENGEVTKVYKVWSSMLNRAYNAKYHKRNPSYKDVTVCQDWHSFQNFGECFDENYYEVDGEKMNLDKDILFKGNKVYSPDKCCFVPDKLNTLIVTCNSARGSLPIGVTFNKVTRSYQTQSADGKGKVVPLGHYSSPEEAFEVYKNFKENVIKHIANEYKNVIPEKLYHALYNWKIEIYD</sequence>
<proteinExistence type="predicted"/>
<gene>
    <name evidence="1" type="ORF">CVD27_12830</name>
</gene>
<name>A0A2N5HEV5_9BACI</name>
<protein>
    <submittedName>
        <fullName evidence="1">AP2 domain-containing protein</fullName>
    </submittedName>
</protein>
<evidence type="ECO:0000313" key="1">
    <source>
        <dbReference type="EMBL" id="PLS04037.1"/>
    </source>
</evidence>
<comment type="caution">
    <text evidence="1">The sequence shown here is derived from an EMBL/GenBank/DDBJ whole genome shotgun (WGS) entry which is preliminary data.</text>
</comment>
<evidence type="ECO:0000313" key="2">
    <source>
        <dbReference type="Proteomes" id="UP000234950"/>
    </source>
</evidence>